<evidence type="ECO:0000313" key="4">
    <source>
        <dbReference type="Proteomes" id="UP000243359"/>
    </source>
</evidence>
<reference evidence="4" key="1">
    <citation type="submission" date="2016-10" db="EMBL/GenBank/DDBJ databases">
        <authorList>
            <person name="Varghese N."/>
            <person name="Submissions S."/>
        </authorList>
    </citation>
    <scope>NUCLEOTIDE SEQUENCE [LARGE SCALE GENOMIC DNA]</scope>
    <source>
        <strain evidence="4">KCTC 32247</strain>
    </source>
</reference>
<evidence type="ECO:0000313" key="3">
    <source>
        <dbReference type="EMBL" id="SDS03909.1"/>
    </source>
</evidence>
<feature type="compositionally biased region" description="Basic and acidic residues" evidence="1">
    <location>
        <begin position="9"/>
        <end position="23"/>
    </location>
</feature>
<dbReference type="STRING" id="1392877.SAMN05216221_0930"/>
<name>A0A1H1NZX9_9PSED</name>
<keyword evidence="4" id="KW-1185">Reference proteome</keyword>
<feature type="domain" description="Schlafen AlbA-2" evidence="2">
    <location>
        <begin position="46"/>
        <end position="173"/>
    </location>
</feature>
<dbReference type="GO" id="GO:0003677">
    <property type="term" value="F:DNA binding"/>
    <property type="evidence" value="ECO:0007669"/>
    <property type="project" value="UniProtKB-KW"/>
</dbReference>
<gene>
    <name evidence="3" type="ORF">SAMN05216221_0930</name>
</gene>
<protein>
    <submittedName>
        <fullName evidence="3">Putative DNA-binding domain-containing protein</fullName>
    </submittedName>
</protein>
<sequence length="490" mass="55531">MSQPESEEQISHEPESERSEKRTPIYQIQLEDLSVEHIDEIKMLEEGWFVEFKSIFTDTAKIAKSISSFANAYGGVLIVGVQEAAKGRKFDHFTPLSKNEAEETILRLRHAVEAHLSPCPFFESKLIAIPEFGVADPHDKWIVFVKIPKGEKAPYLHSSGAVYTRKGDSSSPVALTDQGLLERLWSDRTKKVGEIESRINFLREQSASDLPRLDIFIARTVSPRRAAGAINFKDFIDVASQPVFPGNPPLLDNFYPIDSSFVARRTEGTLDNYGIMWDFDWHRYIHHIHIPLACHEWDGSGLNNERSGNERIAALEDYLATRKEFEGKRIFIVDLTLSIFIMSAIFYMVSKLHLNRGDEDKFAINIKASSIRKVVVYSDLPRYKEHLEKMGLPFVHRDIGFLSSSMNPDDWLEFPIAENNKVLYENANLDVRNAFLNFIDMAQALGISRHVLLGQHDRSSGESTVSDLLDAFGRIISTSFSYSCSPNPAS</sequence>
<dbReference type="PANTHER" id="PTHR30595">
    <property type="entry name" value="GLPR-RELATED TRANSCRIPTIONAL REPRESSOR"/>
    <property type="match status" value="1"/>
</dbReference>
<accession>A0A1H1NZX9</accession>
<dbReference type="InterPro" id="IPR007421">
    <property type="entry name" value="Schlafen_AlbA_2_dom"/>
</dbReference>
<dbReference type="Gene3D" id="3.30.950.30">
    <property type="entry name" value="Schlafen, AAA domain"/>
    <property type="match status" value="1"/>
</dbReference>
<evidence type="ECO:0000256" key="1">
    <source>
        <dbReference type="SAM" id="MobiDB-lite"/>
    </source>
</evidence>
<proteinExistence type="predicted"/>
<dbReference type="EMBL" id="LT629751">
    <property type="protein sequence ID" value="SDS03909.1"/>
    <property type="molecule type" value="Genomic_DNA"/>
</dbReference>
<dbReference type="InterPro" id="IPR038461">
    <property type="entry name" value="Schlafen_AlbA_2_dom_sf"/>
</dbReference>
<organism evidence="3 4">
    <name type="scientific">Pseudomonas oryzae</name>
    <dbReference type="NCBI Taxonomy" id="1392877"/>
    <lineage>
        <taxon>Bacteria</taxon>
        <taxon>Pseudomonadati</taxon>
        <taxon>Pseudomonadota</taxon>
        <taxon>Gammaproteobacteria</taxon>
        <taxon>Pseudomonadales</taxon>
        <taxon>Pseudomonadaceae</taxon>
        <taxon>Pseudomonas</taxon>
    </lineage>
</organism>
<keyword evidence="3" id="KW-0238">DNA-binding</keyword>
<feature type="region of interest" description="Disordered" evidence="1">
    <location>
        <begin position="1"/>
        <end position="23"/>
    </location>
</feature>
<dbReference type="AlphaFoldDB" id="A0A1H1NZX9"/>
<dbReference type="PANTHER" id="PTHR30595:SF6">
    <property type="entry name" value="SCHLAFEN ALBA-2 DOMAIN-CONTAINING PROTEIN"/>
    <property type="match status" value="1"/>
</dbReference>
<dbReference type="Pfam" id="PF04326">
    <property type="entry name" value="SLFN_AlbA_2"/>
    <property type="match status" value="1"/>
</dbReference>
<dbReference type="Proteomes" id="UP000243359">
    <property type="component" value="Chromosome I"/>
</dbReference>
<evidence type="ECO:0000259" key="2">
    <source>
        <dbReference type="Pfam" id="PF04326"/>
    </source>
</evidence>